<dbReference type="KEGG" id="fmu:J7337_002259"/>
<dbReference type="Proteomes" id="UP000827133">
    <property type="component" value="Unassembled WGS sequence"/>
</dbReference>
<dbReference type="AlphaFoldDB" id="A0A9P8DNK3"/>
<reference evidence="1" key="1">
    <citation type="journal article" date="2021" name="Mol. Plant Microbe Interact.">
        <title>Telomere to telomere genome assembly of Fusarium musae F31, causal agent of crown rot disease of banana.</title>
        <authorList>
            <person name="Degradi L."/>
            <person name="Tava V."/>
            <person name="Kunova A."/>
            <person name="Cortesi P."/>
            <person name="Saracchi M."/>
            <person name="Pasquali M."/>
        </authorList>
    </citation>
    <scope>NUCLEOTIDE SEQUENCE</scope>
    <source>
        <strain evidence="1">F31</strain>
    </source>
</reference>
<proteinExistence type="predicted"/>
<sequence length="178" mass="19691">MRTAILEGTPSTWFNKSMTEPLRPPVPATLPVGHQEVMGRNKTLSNRQVRTTLEIANQIVESMHTIVRRYYFERKEGLKVKRRTQHAASTIPVSAARGGLCINKQREYAAIRDAGMSKPFKHAAIALKYNLDLQDDIFGAPQIGSDGQMGSLLDALLRNERDPYLPSTPSMGASPTSA</sequence>
<dbReference type="GeneID" id="68310116"/>
<dbReference type="EMBL" id="JAHBCI010000002">
    <property type="protein sequence ID" value="KAG9505292.1"/>
    <property type="molecule type" value="Genomic_DNA"/>
</dbReference>
<keyword evidence="2" id="KW-1185">Reference proteome</keyword>
<comment type="caution">
    <text evidence="1">The sequence shown here is derived from an EMBL/GenBank/DDBJ whole genome shotgun (WGS) entry which is preliminary data.</text>
</comment>
<organism evidence="1 2">
    <name type="scientific">Fusarium musae</name>
    <dbReference type="NCBI Taxonomy" id="1042133"/>
    <lineage>
        <taxon>Eukaryota</taxon>
        <taxon>Fungi</taxon>
        <taxon>Dikarya</taxon>
        <taxon>Ascomycota</taxon>
        <taxon>Pezizomycotina</taxon>
        <taxon>Sordariomycetes</taxon>
        <taxon>Hypocreomycetidae</taxon>
        <taxon>Hypocreales</taxon>
        <taxon>Nectriaceae</taxon>
        <taxon>Fusarium</taxon>
    </lineage>
</organism>
<evidence type="ECO:0000313" key="2">
    <source>
        <dbReference type="Proteomes" id="UP000827133"/>
    </source>
</evidence>
<protein>
    <submittedName>
        <fullName evidence="1">Uncharacterized protein</fullName>
    </submittedName>
</protein>
<evidence type="ECO:0000313" key="1">
    <source>
        <dbReference type="EMBL" id="KAG9505292.1"/>
    </source>
</evidence>
<name>A0A9P8DNK3_9HYPO</name>
<gene>
    <name evidence="1" type="ORF">J7337_002259</name>
</gene>
<dbReference type="RefSeq" id="XP_044684291.1">
    <property type="nucleotide sequence ID" value="XM_044819991.1"/>
</dbReference>
<accession>A0A9P8DNK3</accession>